<evidence type="ECO:0000256" key="3">
    <source>
        <dbReference type="ARBA" id="ARBA00010626"/>
    </source>
</evidence>
<evidence type="ECO:0000256" key="16">
    <source>
        <dbReference type="ARBA" id="ARBA00048647"/>
    </source>
</evidence>
<keyword evidence="8" id="KW-0256">Endoplasmic reticulum</keyword>
<comment type="catalytic activity">
    <reaction evidence="15">
        <text>L-threonyl-[protein] + GDP-beta-L-fucose = 3-O-(alpha-L-fucosyl)-L-threonyl-[protein] + GDP + H(+)</text>
        <dbReference type="Rhea" id="RHEA:70491"/>
        <dbReference type="Rhea" id="RHEA-COMP:11060"/>
        <dbReference type="Rhea" id="RHEA-COMP:17915"/>
        <dbReference type="ChEBI" id="CHEBI:15378"/>
        <dbReference type="ChEBI" id="CHEBI:30013"/>
        <dbReference type="ChEBI" id="CHEBI:57273"/>
        <dbReference type="ChEBI" id="CHEBI:58189"/>
        <dbReference type="ChEBI" id="CHEBI:189631"/>
        <dbReference type="EC" id="2.4.1.221"/>
    </reaction>
    <physiologicalReaction direction="left-to-right" evidence="15">
        <dbReference type="Rhea" id="RHEA:70492"/>
    </physiologicalReaction>
</comment>
<dbReference type="Proteomes" id="UP001196413">
    <property type="component" value="Unassembled WGS sequence"/>
</dbReference>
<dbReference type="EC" id="2.4.1.221" evidence="4"/>
<dbReference type="GO" id="GO:0007219">
    <property type="term" value="P:Notch signaling pathway"/>
    <property type="evidence" value="ECO:0007669"/>
    <property type="project" value="UniProtKB-KW"/>
</dbReference>
<evidence type="ECO:0000256" key="12">
    <source>
        <dbReference type="ARBA" id="ARBA00023253"/>
    </source>
</evidence>
<keyword evidence="9" id="KW-0914">Notch signaling pathway</keyword>
<evidence type="ECO:0000256" key="11">
    <source>
        <dbReference type="ARBA" id="ARBA00023180"/>
    </source>
</evidence>
<comment type="similarity">
    <text evidence="3">Belongs to the glycosyltransferase 65 family.</text>
</comment>
<evidence type="ECO:0000256" key="4">
    <source>
        <dbReference type="ARBA" id="ARBA00012196"/>
    </source>
</evidence>
<comment type="pathway">
    <text evidence="2">Protein modification; protein glycosylation.</text>
</comment>
<organism evidence="18 19">
    <name type="scientific">Parelaphostrongylus tenuis</name>
    <name type="common">Meningeal worm</name>
    <dbReference type="NCBI Taxonomy" id="148309"/>
    <lineage>
        <taxon>Eukaryota</taxon>
        <taxon>Metazoa</taxon>
        <taxon>Ecdysozoa</taxon>
        <taxon>Nematoda</taxon>
        <taxon>Chromadorea</taxon>
        <taxon>Rhabditida</taxon>
        <taxon>Rhabditina</taxon>
        <taxon>Rhabditomorpha</taxon>
        <taxon>Strongyloidea</taxon>
        <taxon>Metastrongylidae</taxon>
        <taxon>Parelaphostrongylus</taxon>
    </lineage>
</organism>
<keyword evidence="12" id="KW-0294">Fucose metabolism</keyword>
<evidence type="ECO:0000256" key="9">
    <source>
        <dbReference type="ARBA" id="ARBA00022976"/>
    </source>
</evidence>
<evidence type="ECO:0000256" key="8">
    <source>
        <dbReference type="ARBA" id="ARBA00022824"/>
    </source>
</evidence>
<keyword evidence="10" id="KW-1015">Disulfide bond</keyword>
<evidence type="ECO:0000256" key="5">
    <source>
        <dbReference type="ARBA" id="ARBA00021745"/>
    </source>
</evidence>
<protein>
    <recommendedName>
        <fullName evidence="5">GDP-fucose protein O-fucosyltransferase 1</fullName>
        <ecNumber evidence="4">2.4.1.221</ecNumber>
    </recommendedName>
    <alternativeName>
        <fullName evidence="14">Peptide-O-fucosyltransferase 1</fullName>
    </alternativeName>
</protein>
<dbReference type="AlphaFoldDB" id="A0AAD5M142"/>
<evidence type="ECO:0000256" key="17">
    <source>
        <dbReference type="SAM" id="SignalP"/>
    </source>
</evidence>
<dbReference type="InterPro" id="IPR039922">
    <property type="entry name" value="POFUT1"/>
</dbReference>
<evidence type="ECO:0000256" key="2">
    <source>
        <dbReference type="ARBA" id="ARBA00004922"/>
    </source>
</evidence>
<comment type="subcellular location">
    <subcellularLocation>
        <location evidence="1">Endoplasmic reticulum</location>
    </subcellularLocation>
</comment>
<comment type="catalytic activity">
    <reaction evidence="16">
        <text>L-seryl-[protein] + GDP-beta-L-fucose = 3-O-(alpha-L-fucosyl)-L-seryl-[protein] + GDP + H(+)</text>
        <dbReference type="Rhea" id="RHEA:63644"/>
        <dbReference type="Rhea" id="RHEA-COMP:9863"/>
        <dbReference type="Rhea" id="RHEA-COMP:17914"/>
        <dbReference type="ChEBI" id="CHEBI:15378"/>
        <dbReference type="ChEBI" id="CHEBI:29999"/>
        <dbReference type="ChEBI" id="CHEBI:57273"/>
        <dbReference type="ChEBI" id="CHEBI:58189"/>
        <dbReference type="ChEBI" id="CHEBI:189632"/>
        <dbReference type="EC" id="2.4.1.221"/>
    </reaction>
    <physiologicalReaction direction="left-to-right" evidence="16">
        <dbReference type="Rhea" id="RHEA:63645"/>
    </physiologicalReaction>
</comment>
<evidence type="ECO:0000256" key="1">
    <source>
        <dbReference type="ARBA" id="ARBA00004240"/>
    </source>
</evidence>
<comment type="caution">
    <text evidence="18">The sequence shown here is derived from an EMBL/GenBank/DDBJ whole genome shotgun (WGS) entry which is preliminary data.</text>
</comment>
<feature type="signal peptide" evidence="17">
    <location>
        <begin position="1"/>
        <end position="28"/>
    </location>
</feature>
<dbReference type="PANTHER" id="PTHR21420:SF10">
    <property type="entry name" value="GDP-FUCOSE PROTEIN O-FUCOSYLTRANSFERASE 1"/>
    <property type="match status" value="1"/>
</dbReference>
<proteinExistence type="inferred from homology"/>
<keyword evidence="17" id="KW-0732">Signal</keyword>
<evidence type="ECO:0000313" key="18">
    <source>
        <dbReference type="EMBL" id="KAJ1349250.1"/>
    </source>
</evidence>
<evidence type="ECO:0000313" key="19">
    <source>
        <dbReference type="Proteomes" id="UP001196413"/>
    </source>
</evidence>
<evidence type="ECO:0000256" key="10">
    <source>
        <dbReference type="ARBA" id="ARBA00023157"/>
    </source>
</evidence>
<accession>A0AAD5M142</accession>
<dbReference type="PANTHER" id="PTHR21420">
    <property type="entry name" value="GDP-FUCOSE PROTEIN O-FUCOSYLTRANSFERASE 1"/>
    <property type="match status" value="1"/>
</dbReference>
<keyword evidence="13" id="KW-0119">Carbohydrate metabolism</keyword>
<dbReference type="GO" id="GO:0046922">
    <property type="term" value="F:peptide-O-fucosyltransferase activity"/>
    <property type="evidence" value="ECO:0007669"/>
    <property type="project" value="UniProtKB-EC"/>
</dbReference>
<evidence type="ECO:0000256" key="14">
    <source>
        <dbReference type="ARBA" id="ARBA00033080"/>
    </source>
</evidence>
<evidence type="ECO:0000256" key="15">
    <source>
        <dbReference type="ARBA" id="ARBA00047273"/>
    </source>
</evidence>
<keyword evidence="19" id="KW-1185">Reference proteome</keyword>
<keyword evidence="11" id="KW-0325">Glycoprotein</keyword>
<feature type="chain" id="PRO_5042174804" description="GDP-fucose protein O-fucosyltransferase 1" evidence="17">
    <location>
        <begin position="29"/>
        <end position="154"/>
    </location>
</feature>
<dbReference type="Gene3D" id="3.40.50.11340">
    <property type="match status" value="1"/>
</dbReference>
<dbReference type="EMBL" id="JAHQIW010000633">
    <property type="protein sequence ID" value="KAJ1349250.1"/>
    <property type="molecule type" value="Genomic_DNA"/>
</dbReference>
<reference evidence="18" key="1">
    <citation type="submission" date="2021-06" db="EMBL/GenBank/DDBJ databases">
        <title>Parelaphostrongylus tenuis whole genome reference sequence.</title>
        <authorList>
            <person name="Garwood T.J."/>
            <person name="Larsen P.A."/>
            <person name="Fountain-Jones N.M."/>
            <person name="Garbe J.R."/>
            <person name="Macchietto M.G."/>
            <person name="Kania S.A."/>
            <person name="Gerhold R.W."/>
            <person name="Richards J.E."/>
            <person name="Wolf T.M."/>
        </authorList>
    </citation>
    <scope>NUCLEOTIDE SEQUENCE</scope>
    <source>
        <strain evidence="18">MNPRO001-30</strain>
        <tissue evidence="18">Meninges</tissue>
    </source>
</reference>
<evidence type="ECO:0000256" key="13">
    <source>
        <dbReference type="ARBA" id="ARBA00023277"/>
    </source>
</evidence>
<dbReference type="Pfam" id="PF10250">
    <property type="entry name" value="O-FucT"/>
    <property type="match status" value="1"/>
</dbReference>
<keyword evidence="6" id="KW-0328">Glycosyltransferase</keyword>
<gene>
    <name evidence="18" type="ORF">KIN20_004727</name>
</gene>
<evidence type="ECO:0000256" key="6">
    <source>
        <dbReference type="ARBA" id="ARBA00022676"/>
    </source>
</evidence>
<evidence type="ECO:0000256" key="7">
    <source>
        <dbReference type="ARBA" id="ARBA00022679"/>
    </source>
</evidence>
<dbReference type="InterPro" id="IPR019378">
    <property type="entry name" value="GDP-Fuc_O-FucTrfase"/>
</dbReference>
<dbReference type="GO" id="GO:0006004">
    <property type="term" value="P:fucose metabolic process"/>
    <property type="evidence" value="ECO:0007669"/>
    <property type="project" value="UniProtKB-KW"/>
</dbReference>
<dbReference type="GO" id="GO:0005783">
    <property type="term" value="C:endoplasmic reticulum"/>
    <property type="evidence" value="ECO:0007669"/>
    <property type="project" value="UniProtKB-SubCell"/>
</dbReference>
<name>A0AAD5M142_PARTN</name>
<keyword evidence="7" id="KW-0808">Transferase</keyword>
<sequence length="154" mass="18022">MPGPERETSTELGMNLMCLLAVALATEAVEFDPQGYVIFCPCMGRFGNQVDQLLGVMYFTRALDRTLVLPNFIDYPFPDTVCLNLSYLYCLTQLEEFFVFKVMVPFESVFEVNEMRNYLKVVTMLEFTHDIMDTLWPKDNRNRWVSYNFVQFNT</sequence>